<comment type="subcellular location">
    <subcellularLocation>
        <location evidence="1">Cell inner membrane</location>
    </subcellularLocation>
</comment>
<name>A0A411MF73_9PSED</name>
<dbReference type="OrthoDB" id="6086865at2"/>
<evidence type="ECO:0000313" key="12">
    <source>
        <dbReference type="Proteomes" id="UP000291130"/>
    </source>
</evidence>
<organism evidence="11 12">
    <name type="scientific">Pseudomonas tructae</name>
    <dbReference type="NCBI Taxonomy" id="2518644"/>
    <lineage>
        <taxon>Bacteria</taxon>
        <taxon>Pseudomonadati</taxon>
        <taxon>Pseudomonadota</taxon>
        <taxon>Gammaproteobacteria</taxon>
        <taxon>Pseudomonadales</taxon>
        <taxon>Pseudomonadaceae</taxon>
        <taxon>Pseudomonas</taxon>
    </lineage>
</organism>
<evidence type="ECO:0000313" key="11">
    <source>
        <dbReference type="EMBL" id="QBF25446.1"/>
    </source>
</evidence>
<comment type="similarity">
    <text evidence="2">Belongs to the GSP N family.</text>
</comment>
<keyword evidence="12" id="KW-1185">Reference proteome</keyword>
<evidence type="ECO:0000256" key="10">
    <source>
        <dbReference type="ARBA" id="ARBA00030772"/>
    </source>
</evidence>
<dbReference type="Proteomes" id="UP000291130">
    <property type="component" value="Chromosome"/>
</dbReference>
<keyword evidence="9" id="KW-0472">Membrane</keyword>
<dbReference type="AlphaFoldDB" id="A0A411MF73"/>
<reference evidence="11 12" key="1">
    <citation type="submission" date="2019-02" db="EMBL/GenBank/DDBJ databases">
        <title>Complete genome sequence of Pseudomonas sp. SNU WT1 isolated from rainbow trout.</title>
        <authorList>
            <person name="Oh W.T."/>
            <person name="Park S.C."/>
        </authorList>
    </citation>
    <scope>NUCLEOTIDE SEQUENCE [LARGE SCALE GENOMIC DNA]</scope>
    <source>
        <strain evidence="11 12">SNU WT1</strain>
    </source>
</reference>
<proteinExistence type="inferred from homology"/>
<sequence>MRRAAWVALVFSLTLLAELPASWLLKPVTARGVSGSLWQGQAQRIGPVGPVAWHWQPWRLQAQMNIGFQGQDWQLRLGGWPWDWHAYVEPLGAIATGSSSYRLSGQWKGRIEAQGSGGQCRVGEGEIGAAELTLVSPWSLTLGATRVRIDCSSGLHLLAQLQLQGQHQFSVDADLMQRRGRLQGSVEPGALLAPVLQSGQWLKPGNTALSRNLKW</sequence>
<dbReference type="GO" id="GO:0015628">
    <property type="term" value="P:protein secretion by the type II secretion system"/>
    <property type="evidence" value="ECO:0007669"/>
    <property type="project" value="InterPro"/>
</dbReference>
<keyword evidence="7" id="KW-0812">Transmembrane</keyword>
<protein>
    <recommendedName>
        <fullName evidence="3">Type II secretion system protein N</fullName>
    </recommendedName>
    <alternativeName>
        <fullName evidence="10">General secretion pathway protein N</fullName>
    </alternativeName>
</protein>
<dbReference type="InterPro" id="IPR022792">
    <property type="entry name" value="T2SS_protein-GspN"/>
</dbReference>
<keyword evidence="8" id="KW-0653">Protein transport</keyword>
<gene>
    <name evidence="11" type="ORF">EXN22_06970</name>
</gene>
<evidence type="ECO:0000256" key="8">
    <source>
        <dbReference type="ARBA" id="ARBA00022927"/>
    </source>
</evidence>
<evidence type="ECO:0000256" key="7">
    <source>
        <dbReference type="ARBA" id="ARBA00022692"/>
    </source>
</evidence>
<evidence type="ECO:0000256" key="5">
    <source>
        <dbReference type="ARBA" id="ARBA00022475"/>
    </source>
</evidence>
<keyword evidence="6" id="KW-0997">Cell inner membrane</keyword>
<dbReference type="GO" id="GO:0005886">
    <property type="term" value="C:plasma membrane"/>
    <property type="evidence" value="ECO:0007669"/>
    <property type="project" value="UniProtKB-SubCell"/>
</dbReference>
<dbReference type="KEGG" id="ptk:EXN22_06970"/>
<dbReference type="EMBL" id="CP035952">
    <property type="protein sequence ID" value="QBF25446.1"/>
    <property type="molecule type" value="Genomic_DNA"/>
</dbReference>
<evidence type="ECO:0000256" key="4">
    <source>
        <dbReference type="ARBA" id="ARBA00022448"/>
    </source>
</evidence>
<keyword evidence="5" id="KW-1003">Cell membrane</keyword>
<keyword evidence="4" id="KW-0813">Transport</keyword>
<evidence type="ECO:0000256" key="2">
    <source>
        <dbReference type="ARBA" id="ARBA00007208"/>
    </source>
</evidence>
<evidence type="ECO:0000256" key="1">
    <source>
        <dbReference type="ARBA" id="ARBA00004533"/>
    </source>
</evidence>
<evidence type="ECO:0000256" key="9">
    <source>
        <dbReference type="ARBA" id="ARBA00023136"/>
    </source>
</evidence>
<dbReference type="RefSeq" id="WP_130263368.1">
    <property type="nucleotide sequence ID" value="NZ_CP035952.1"/>
</dbReference>
<accession>A0A411MF73</accession>
<dbReference type="Pfam" id="PF01203">
    <property type="entry name" value="T2SSN"/>
    <property type="match status" value="1"/>
</dbReference>
<dbReference type="GO" id="GO:0015627">
    <property type="term" value="C:type II protein secretion system complex"/>
    <property type="evidence" value="ECO:0007669"/>
    <property type="project" value="InterPro"/>
</dbReference>
<evidence type="ECO:0000256" key="6">
    <source>
        <dbReference type="ARBA" id="ARBA00022519"/>
    </source>
</evidence>
<evidence type="ECO:0000256" key="3">
    <source>
        <dbReference type="ARBA" id="ARBA00021563"/>
    </source>
</evidence>